<comment type="caution">
    <text evidence="13">The sequence shown here is derived from an EMBL/GenBank/DDBJ whole genome shotgun (WGS) entry which is preliminary data.</text>
</comment>
<keyword evidence="8 12" id="KW-0560">Oxidoreductase</keyword>
<keyword evidence="6 12" id="KW-0479">Metal-binding</keyword>
<gene>
    <name evidence="13" type="ORF">P3X46_009027</name>
</gene>
<dbReference type="SUPFAM" id="SSF48264">
    <property type="entry name" value="Cytochrome P450"/>
    <property type="match status" value="1"/>
</dbReference>
<evidence type="ECO:0000256" key="11">
    <source>
        <dbReference type="ARBA" id="ARBA00023136"/>
    </source>
</evidence>
<name>A0ABQ9MMH7_HEVBR</name>
<dbReference type="InterPro" id="IPR002401">
    <property type="entry name" value="Cyt_P450_E_grp-I"/>
</dbReference>
<evidence type="ECO:0000256" key="10">
    <source>
        <dbReference type="ARBA" id="ARBA00023033"/>
    </source>
</evidence>
<comment type="subcellular location">
    <subcellularLocation>
        <location evidence="2">Membrane</location>
        <topology evidence="2">Single-pass membrane protein</topology>
    </subcellularLocation>
</comment>
<comment type="cofactor">
    <cofactor evidence="1">
        <name>heme</name>
        <dbReference type="ChEBI" id="CHEBI:30413"/>
    </cofactor>
</comment>
<evidence type="ECO:0008006" key="15">
    <source>
        <dbReference type="Google" id="ProtNLM"/>
    </source>
</evidence>
<keyword evidence="4 12" id="KW-0349">Heme</keyword>
<organism evidence="13 14">
    <name type="scientific">Hevea brasiliensis</name>
    <name type="common">Para rubber tree</name>
    <name type="synonym">Siphonia brasiliensis</name>
    <dbReference type="NCBI Taxonomy" id="3981"/>
    <lineage>
        <taxon>Eukaryota</taxon>
        <taxon>Viridiplantae</taxon>
        <taxon>Streptophyta</taxon>
        <taxon>Embryophyta</taxon>
        <taxon>Tracheophyta</taxon>
        <taxon>Spermatophyta</taxon>
        <taxon>Magnoliopsida</taxon>
        <taxon>eudicotyledons</taxon>
        <taxon>Gunneridae</taxon>
        <taxon>Pentapetalae</taxon>
        <taxon>rosids</taxon>
        <taxon>fabids</taxon>
        <taxon>Malpighiales</taxon>
        <taxon>Euphorbiaceae</taxon>
        <taxon>Crotonoideae</taxon>
        <taxon>Micrandreae</taxon>
        <taxon>Hevea</taxon>
    </lineage>
</organism>
<proteinExistence type="inferred from homology"/>
<keyword evidence="5" id="KW-0812">Transmembrane</keyword>
<reference evidence="13" key="1">
    <citation type="journal article" date="2023" name="Plant Biotechnol. J.">
        <title>Chromosome-level wild Hevea brasiliensis genome provides new tools for genomic-assisted breeding and valuable loci to elevate rubber yield.</title>
        <authorList>
            <person name="Cheng H."/>
            <person name="Song X."/>
            <person name="Hu Y."/>
            <person name="Wu T."/>
            <person name="Yang Q."/>
            <person name="An Z."/>
            <person name="Feng S."/>
            <person name="Deng Z."/>
            <person name="Wu W."/>
            <person name="Zeng X."/>
            <person name="Tu M."/>
            <person name="Wang X."/>
            <person name="Huang H."/>
        </authorList>
    </citation>
    <scope>NUCLEOTIDE SEQUENCE</scope>
    <source>
        <strain evidence="13">MT/VB/25A 57/8</strain>
    </source>
</reference>
<sequence>MGSLTFSPSNMRIFTSSPAKVGASASTVSIHFHPSSAPRLPKRLPPWPSKLPVIGNLHNLAGSQPHHALAELARIIALNPMMAQEVMKTHDLIFAHRPELLASKIITYGEYCKQMKKVSLTELLGPKRVALFSSLHEDEVVKPIDSIQMSARRLVNFSKKIFQLTSVITCKAAIGDECKDYDAVIALIREATALAGGFNIADLYPSIGFLHVVTGVKGKLEKHQDELGMVFGNNVDEHEKKLMSKSSSELESKKEDLIDVLLKLQGSGRLQCPVTTNSLKAVILVKMMKNPRILKKAQDEIRQAFKGKKTIREADVQQLKYLPLVLKETLRLHPPPPLLLPRESRENPVTWTDLDTFQPERLIDSSLDFKGINFELIPFGAGRRICLGIAFGLANMELPLARLLYHFDWQLPDGITPETLDMTEAFGATVGRKNVLQLIPIPCKPSKDESCQHLEAMKVLN</sequence>
<evidence type="ECO:0000256" key="9">
    <source>
        <dbReference type="ARBA" id="ARBA00023004"/>
    </source>
</evidence>
<dbReference type="Pfam" id="PF00067">
    <property type="entry name" value="p450"/>
    <property type="match status" value="2"/>
</dbReference>
<evidence type="ECO:0000256" key="8">
    <source>
        <dbReference type="ARBA" id="ARBA00023002"/>
    </source>
</evidence>
<protein>
    <recommendedName>
        <fullName evidence="15">Cytochrome P450</fullName>
    </recommendedName>
</protein>
<keyword evidence="11" id="KW-0472">Membrane</keyword>
<evidence type="ECO:0000256" key="7">
    <source>
        <dbReference type="ARBA" id="ARBA00022989"/>
    </source>
</evidence>
<dbReference type="InterPro" id="IPR017972">
    <property type="entry name" value="Cyt_P450_CS"/>
</dbReference>
<keyword evidence="7" id="KW-1133">Transmembrane helix</keyword>
<keyword evidence="14" id="KW-1185">Reference proteome</keyword>
<comment type="similarity">
    <text evidence="3 12">Belongs to the cytochrome P450 family.</text>
</comment>
<evidence type="ECO:0000256" key="12">
    <source>
        <dbReference type="RuleBase" id="RU000461"/>
    </source>
</evidence>
<evidence type="ECO:0000313" key="14">
    <source>
        <dbReference type="Proteomes" id="UP001174677"/>
    </source>
</evidence>
<evidence type="ECO:0000256" key="3">
    <source>
        <dbReference type="ARBA" id="ARBA00010617"/>
    </source>
</evidence>
<keyword evidence="9 12" id="KW-0408">Iron</keyword>
<dbReference type="Gene3D" id="1.10.630.10">
    <property type="entry name" value="Cytochrome P450"/>
    <property type="match status" value="1"/>
</dbReference>
<keyword evidence="10 12" id="KW-0503">Monooxygenase</keyword>
<evidence type="ECO:0000256" key="5">
    <source>
        <dbReference type="ARBA" id="ARBA00022692"/>
    </source>
</evidence>
<dbReference type="PROSITE" id="PS00086">
    <property type="entry name" value="CYTOCHROME_P450"/>
    <property type="match status" value="1"/>
</dbReference>
<dbReference type="InterPro" id="IPR036396">
    <property type="entry name" value="Cyt_P450_sf"/>
</dbReference>
<dbReference type="InterPro" id="IPR052306">
    <property type="entry name" value="CYP450_71D"/>
</dbReference>
<dbReference type="PRINTS" id="PR00463">
    <property type="entry name" value="EP450I"/>
</dbReference>
<evidence type="ECO:0000256" key="4">
    <source>
        <dbReference type="ARBA" id="ARBA00022617"/>
    </source>
</evidence>
<evidence type="ECO:0000256" key="1">
    <source>
        <dbReference type="ARBA" id="ARBA00001971"/>
    </source>
</evidence>
<evidence type="ECO:0000256" key="2">
    <source>
        <dbReference type="ARBA" id="ARBA00004167"/>
    </source>
</evidence>
<accession>A0ABQ9MMH7</accession>
<dbReference type="InterPro" id="IPR001128">
    <property type="entry name" value="Cyt_P450"/>
</dbReference>
<dbReference type="PRINTS" id="PR00385">
    <property type="entry name" value="P450"/>
</dbReference>
<evidence type="ECO:0000256" key="6">
    <source>
        <dbReference type="ARBA" id="ARBA00022723"/>
    </source>
</evidence>
<dbReference type="PANTHER" id="PTHR47953">
    <property type="entry name" value="OS08G0105600 PROTEIN"/>
    <property type="match status" value="1"/>
</dbReference>
<dbReference type="Proteomes" id="UP001174677">
    <property type="component" value="Chromosome 5"/>
</dbReference>
<evidence type="ECO:0000313" key="13">
    <source>
        <dbReference type="EMBL" id="KAJ9180825.1"/>
    </source>
</evidence>
<dbReference type="EMBL" id="JARPOI010000005">
    <property type="protein sequence ID" value="KAJ9180825.1"/>
    <property type="molecule type" value="Genomic_DNA"/>
</dbReference>
<dbReference type="PANTHER" id="PTHR47953:SF19">
    <property type="entry name" value="OS06G0641600 PROTEIN"/>
    <property type="match status" value="1"/>
</dbReference>